<reference evidence="1" key="1">
    <citation type="submission" date="2019-12" db="EMBL/GenBank/DDBJ databases">
        <title>Genome sequencing and annotation of Brassica cretica.</title>
        <authorList>
            <person name="Studholme D.J."/>
            <person name="Sarris P."/>
        </authorList>
    </citation>
    <scope>NUCLEOTIDE SEQUENCE</scope>
    <source>
        <strain evidence="1">PFS-109/04</strain>
        <tissue evidence="1">Leaf</tissue>
    </source>
</reference>
<evidence type="ECO:0000313" key="2">
    <source>
        <dbReference type="Proteomes" id="UP000712600"/>
    </source>
</evidence>
<accession>A0A8S9R6X9</accession>
<dbReference type="AlphaFoldDB" id="A0A8S9R6X9"/>
<proteinExistence type="predicted"/>
<organism evidence="1 2">
    <name type="scientific">Brassica cretica</name>
    <name type="common">Mustard</name>
    <dbReference type="NCBI Taxonomy" id="69181"/>
    <lineage>
        <taxon>Eukaryota</taxon>
        <taxon>Viridiplantae</taxon>
        <taxon>Streptophyta</taxon>
        <taxon>Embryophyta</taxon>
        <taxon>Tracheophyta</taxon>
        <taxon>Spermatophyta</taxon>
        <taxon>Magnoliopsida</taxon>
        <taxon>eudicotyledons</taxon>
        <taxon>Gunneridae</taxon>
        <taxon>Pentapetalae</taxon>
        <taxon>rosids</taxon>
        <taxon>malvids</taxon>
        <taxon>Brassicales</taxon>
        <taxon>Brassicaceae</taxon>
        <taxon>Brassiceae</taxon>
        <taxon>Brassica</taxon>
    </lineage>
</organism>
<protein>
    <submittedName>
        <fullName evidence="1">Uncharacterized protein</fullName>
    </submittedName>
</protein>
<dbReference type="Proteomes" id="UP000712600">
    <property type="component" value="Unassembled WGS sequence"/>
</dbReference>
<gene>
    <name evidence="1" type="ORF">F2Q69_00016986</name>
</gene>
<name>A0A8S9R6X9_BRACR</name>
<sequence>MQIQTIAIDDSIEAVDVASVFYPLRHQINDDNPPRSRSLSFLTASPPSSILFGVRSTMTTHHDRGVSRYSRRRLCLLSSSPS</sequence>
<evidence type="ECO:0000313" key="1">
    <source>
        <dbReference type="EMBL" id="KAF3558031.1"/>
    </source>
</evidence>
<dbReference type="EMBL" id="QGKX02000996">
    <property type="protein sequence ID" value="KAF3558031.1"/>
    <property type="molecule type" value="Genomic_DNA"/>
</dbReference>
<comment type="caution">
    <text evidence="1">The sequence shown here is derived from an EMBL/GenBank/DDBJ whole genome shotgun (WGS) entry which is preliminary data.</text>
</comment>